<keyword evidence="7 8" id="KW-0066">ATP synthesis</keyword>
<proteinExistence type="inferred from homology"/>
<gene>
    <name evidence="8" type="primary">atpC</name>
    <name evidence="11" type="ORF">CLV35_3152</name>
</gene>
<dbReference type="GO" id="GO:0005524">
    <property type="term" value="F:ATP binding"/>
    <property type="evidence" value="ECO:0007669"/>
    <property type="project" value="UniProtKB-UniRule"/>
</dbReference>
<comment type="similarity">
    <text evidence="2 8 9">Belongs to the ATPase epsilon chain family.</text>
</comment>
<evidence type="ECO:0000256" key="7">
    <source>
        <dbReference type="ARBA" id="ARBA00023310"/>
    </source>
</evidence>
<feature type="domain" description="ATP synthase F1 complex delta/epsilon subunit N-terminal" evidence="10">
    <location>
        <begin position="3"/>
        <end position="80"/>
    </location>
</feature>
<dbReference type="GO" id="GO:0005886">
    <property type="term" value="C:plasma membrane"/>
    <property type="evidence" value="ECO:0007669"/>
    <property type="project" value="UniProtKB-SubCell"/>
</dbReference>
<protein>
    <recommendedName>
        <fullName evidence="8">ATP synthase epsilon chain</fullName>
    </recommendedName>
    <alternativeName>
        <fullName evidence="8">ATP synthase F1 sector epsilon subunit</fullName>
    </alternativeName>
    <alternativeName>
        <fullName evidence="8">F-ATPase epsilon subunit</fullName>
    </alternativeName>
</protein>
<dbReference type="InterPro" id="IPR020546">
    <property type="entry name" value="ATP_synth_F1_dsu/esu_N"/>
</dbReference>
<evidence type="ECO:0000259" key="10">
    <source>
        <dbReference type="Pfam" id="PF02823"/>
    </source>
</evidence>
<evidence type="ECO:0000256" key="4">
    <source>
        <dbReference type="ARBA" id="ARBA00023065"/>
    </source>
</evidence>
<evidence type="ECO:0000256" key="2">
    <source>
        <dbReference type="ARBA" id="ARBA00005712"/>
    </source>
</evidence>
<evidence type="ECO:0000256" key="9">
    <source>
        <dbReference type="RuleBase" id="RU003656"/>
    </source>
</evidence>
<sequence length="123" mass="12624">MPLNVELVSPDRSLWSGEASMVVAKTIEGDIGVLPGHTPVLAVLANGVVRIDATEGEQVRALVLGGFLSIADDRVSILAEFTEPADEIDTAAAEAALREAEQAGDDDAADLARARLAAASSAS</sequence>
<comment type="function">
    <text evidence="8">Produces ATP from ADP in the presence of a proton gradient across the membrane.</text>
</comment>
<evidence type="ECO:0000256" key="3">
    <source>
        <dbReference type="ARBA" id="ARBA00022448"/>
    </source>
</evidence>
<keyword evidence="6 8" id="KW-0139">CF(1)</keyword>
<dbReference type="OrthoDB" id="9791445at2"/>
<dbReference type="CDD" id="cd12152">
    <property type="entry name" value="F1-ATPase_delta"/>
    <property type="match status" value="1"/>
</dbReference>
<dbReference type="NCBIfam" id="NF009977">
    <property type="entry name" value="PRK13442.1"/>
    <property type="match status" value="1"/>
</dbReference>
<dbReference type="InterPro" id="IPR036771">
    <property type="entry name" value="ATPsynth_dsu/esu_N"/>
</dbReference>
<keyword evidence="12" id="KW-1185">Reference proteome</keyword>
<dbReference type="InParanoid" id="A0A420XLR2"/>
<keyword evidence="8" id="KW-1003">Cell membrane</keyword>
<evidence type="ECO:0000256" key="1">
    <source>
        <dbReference type="ARBA" id="ARBA00004202"/>
    </source>
</evidence>
<evidence type="ECO:0000313" key="12">
    <source>
        <dbReference type="Proteomes" id="UP000281955"/>
    </source>
</evidence>
<comment type="subunit">
    <text evidence="8 9">F-type ATPases have 2 components, CF(1) - the catalytic core - and CF(0) - the membrane proton channel. CF(1) has five subunits: alpha(3), beta(3), gamma(1), delta(1), epsilon(1). CF(0) has three main subunits: a, b and c.</text>
</comment>
<keyword evidence="8" id="KW-0375">Hydrogen ion transport</keyword>
<dbReference type="HAMAP" id="MF_00530">
    <property type="entry name" value="ATP_synth_epsil_bac"/>
    <property type="match status" value="1"/>
</dbReference>
<dbReference type="Pfam" id="PF02823">
    <property type="entry name" value="ATP-synt_DE_N"/>
    <property type="match status" value="1"/>
</dbReference>
<evidence type="ECO:0000256" key="6">
    <source>
        <dbReference type="ARBA" id="ARBA00023196"/>
    </source>
</evidence>
<comment type="subcellular location">
    <subcellularLocation>
        <location evidence="1 8">Cell membrane</location>
        <topology evidence="1 8">Peripheral membrane protein</topology>
    </subcellularLocation>
</comment>
<evidence type="ECO:0000256" key="8">
    <source>
        <dbReference type="HAMAP-Rule" id="MF_00530"/>
    </source>
</evidence>
<dbReference type="GO" id="GO:0046933">
    <property type="term" value="F:proton-transporting ATP synthase activity, rotational mechanism"/>
    <property type="evidence" value="ECO:0007669"/>
    <property type="project" value="UniProtKB-UniRule"/>
</dbReference>
<dbReference type="Proteomes" id="UP000281955">
    <property type="component" value="Unassembled WGS sequence"/>
</dbReference>
<accession>A0A420XLR2</accession>
<evidence type="ECO:0000256" key="5">
    <source>
        <dbReference type="ARBA" id="ARBA00023136"/>
    </source>
</evidence>
<keyword evidence="3 8" id="KW-0813">Transport</keyword>
<dbReference type="PANTHER" id="PTHR13822:SF10">
    <property type="entry name" value="ATP SYNTHASE EPSILON CHAIN, CHLOROPLASTIC"/>
    <property type="match status" value="1"/>
</dbReference>
<dbReference type="AlphaFoldDB" id="A0A420XLR2"/>
<dbReference type="EMBL" id="RBWV01000014">
    <property type="protein sequence ID" value="RKS71356.1"/>
    <property type="molecule type" value="Genomic_DNA"/>
</dbReference>
<dbReference type="GO" id="GO:0045259">
    <property type="term" value="C:proton-transporting ATP synthase complex"/>
    <property type="evidence" value="ECO:0007669"/>
    <property type="project" value="UniProtKB-KW"/>
</dbReference>
<comment type="caution">
    <text evidence="11">The sequence shown here is derived from an EMBL/GenBank/DDBJ whole genome shotgun (WGS) entry which is preliminary data.</text>
</comment>
<reference evidence="11 12" key="1">
    <citation type="submission" date="2018-10" db="EMBL/GenBank/DDBJ databases">
        <title>Genomic Encyclopedia of Archaeal and Bacterial Type Strains, Phase II (KMG-II): from individual species to whole genera.</title>
        <authorList>
            <person name="Goeker M."/>
        </authorList>
    </citation>
    <scope>NUCLEOTIDE SEQUENCE [LARGE SCALE GENOMIC DNA]</scope>
    <source>
        <strain evidence="11 12">RP-AC37</strain>
    </source>
</reference>
<organism evidence="11 12">
    <name type="scientific">Motilibacter peucedani</name>
    <dbReference type="NCBI Taxonomy" id="598650"/>
    <lineage>
        <taxon>Bacteria</taxon>
        <taxon>Bacillati</taxon>
        <taxon>Actinomycetota</taxon>
        <taxon>Actinomycetes</taxon>
        <taxon>Motilibacterales</taxon>
        <taxon>Motilibacteraceae</taxon>
        <taxon>Motilibacter</taxon>
    </lineage>
</organism>
<evidence type="ECO:0000313" key="11">
    <source>
        <dbReference type="EMBL" id="RKS71356.1"/>
    </source>
</evidence>
<dbReference type="PANTHER" id="PTHR13822">
    <property type="entry name" value="ATP SYNTHASE DELTA/EPSILON CHAIN"/>
    <property type="match status" value="1"/>
</dbReference>
<keyword evidence="5 8" id="KW-0472">Membrane</keyword>
<dbReference type="FunCoup" id="A0A420XLR2">
    <property type="interactions" value="183"/>
</dbReference>
<dbReference type="Gene3D" id="2.60.15.10">
    <property type="entry name" value="F0F1 ATP synthase delta/epsilon subunit, N-terminal"/>
    <property type="match status" value="1"/>
</dbReference>
<keyword evidence="4 8" id="KW-0406">Ion transport</keyword>
<dbReference type="NCBIfam" id="TIGR01216">
    <property type="entry name" value="ATP_synt_epsi"/>
    <property type="match status" value="1"/>
</dbReference>
<dbReference type="SUPFAM" id="SSF51344">
    <property type="entry name" value="Epsilon subunit of F1F0-ATP synthase N-terminal domain"/>
    <property type="match status" value="1"/>
</dbReference>
<dbReference type="InterPro" id="IPR001469">
    <property type="entry name" value="ATP_synth_F1_dsu/esu"/>
</dbReference>
<name>A0A420XLR2_9ACTN</name>